<evidence type="ECO:0000313" key="12">
    <source>
        <dbReference type="Proteomes" id="UP001209878"/>
    </source>
</evidence>
<evidence type="ECO:0000256" key="4">
    <source>
        <dbReference type="ARBA" id="ARBA00022701"/>
    </source>
</evidence>
<feature type="compositionally biased region" description="Low complexity" evidence="9">
    <location>
        <begin position="382"/>
        <end position="401"/>
    </location>
</feature>
<keyword evidence="7" id="KW-0132">Cell division</keyword>
<evidence type="ECO:0000256" key="2">
    <source>
        <dbReference type="ARBA" id="ARBA00022490"/>
    </source>
</evidence>
<dbReference type="GO" id="GO:0005874">
    <property type="term" value="C:microtubule"/>
    <property type="evidence" value="ECO:0007669"/>
    <property type="project" value="UniProtKB-KW"/>
</dbReference>
<evidence type="ECO:0000256" key="6">
    <source>
        <dbReference type="ARBA" id="ARBA00023212"/>
    </source>
</evidence>
<evidence type="ECO:0000259" key="10">
    <source>
        <dbReference type="Pfam" id="PF13925"/>
    </source>
</evidence>
<keyword evidence="7" id="KW-0131">Cell cycle</keyword>
<accession>A0AAD9P3U1</accession>
<feature type="repeat" description="WD" evidence="8">
    <location>
        <begin position="66"/>
        <end position="107"/>
    </location>
</feature>
<keyword evidence="6 7" id="KW-0206">Cytoskeleton</keyword>
<dbReference type="GO" id="GO:0000922">
    <property type="term" value="C:spindle pole"/>
    <property type="evidence" value="ECO:0007669"/>
    <property type="project" value="UniProtKB-SubCell"/>
</dbReference>
<dbReference type="InterPro" id="IPR028021">
    <property type="entry name" value="Katanin_C-terminal"/>
</dbReference>
<keyword evidence="12" id="KW-1185">Reference proteome</keyword>
<comment type="subcellular location">
    <subcellularLocation>
        <location evidence="1 7">Cytoplasm</location>
        <location evidence="1 7">Cytoskeleton</location>
    </subcellularLocation>
    <subcellularLocation>
        <location evidence="7">Cytoplasm</location>
    </subcellularLocation>
    <subcellularLocation>
        <location evidence="7">Cytoplasm</location>
        <location evidence="7">Cytoskeleton</location>
        <location evidence="7">Microtubule organizing center</location>
        <location evidence="7">Centrosome</location>
    </subcellularLocation>
    <subcellularLocation>
        <location evidence="7">Cytoplasm</location>
        <location evidence="7">Cytoskeleton</location>
        <location evidence="7">Spindle pole</location>
    </subcellularLocation>
    <subcellularLocation>
        <location evidence="7">Cytoplasm</location>
        <location evidence="7">Cytoskeleton</location>
        <location evidence="7">Spindle</location>
    </subcellularLocation>
    <text evidence="7">Predominantly cytoplasmic. Localized to the interphase centrosome and mitotic spindle poles.</text>
</comment>
<dbReference type="InterPro" id="IPR001680">
    <property type="entry name" value="WD40_rpt"/>
</dbReference>
<evidence type="ECO:0000256" key="8">
    <source>
        <dbReference type="PROSITE-ProRule" id="PRU00221"/>
    </source>
</evidence>
<keyword evidence="4 7" id="KW-0493">Microtubule</keyword>
<dbReference type="GO" id="GO:0051301">
    <property type="term" value="P:cell division"/>
    <property type="evidence" value="ECO:0007669"/>
    <property type="project" value="UniProtKB-KW"/>
</dbReference>
<proteinExistence type="inferred from homology"/>
<dbReference type="CDD" id="cd00200">
    <property type="entry name" value="WD40"/>
    <property type="match status" value="1"/>
</dbReference>
<dbReference type="PANTHER" id="PTHR19845:SF0">
    <property type="entry name" value="KATANIN P80 WD40 REPEAT-CONTAINING SUBUNIT B1"/>
    <property type="match status" value="1"/>
</dbReference>
<evidence type="ECO:0000256" key="7">
    <source>
        <dbReference type="HAMAP-Rule" id="MF_03022"/>
    </source>
</evidence>
<dbReference type="SUPFAM" id="SSF50978">
    <property type="entry name" value="WD40 repeat-like"/>
    <property type="match status" value="1"/>
</dbReference>
<comment type="function">
    <text evidence="7">Participates in a complex which severs microtubules in an ATP-dependent manner. May act to target the enzymatic subunit of this complex to sites of action such as the centrosome. Microtubule severing may promote rapid reorganization of cellular microtubule arrays and the release of microtubules from the centrosome following nucleation.</text>
</comment>
<gene>
    <name evidence="7" type="primary">KATNB1</name>
    <name evidence="11" type="ORF">NP493_159g01014</name>
</gene>
<evidence type="ECO:0000256" key="3">
    <source>
        <dbReference type="ARBA" id="ARBA00022574"/>
    </source>
</evidence>
<dbReference type="GO" id="GO:0008352">
    <property type="term" value="C:katanin complex"/>
    <property type="evidence" value="ECO:0007669"/>
    <property type="project" value="InterPro"/>
</dbReference>
<dbReference type="EMBL" id="JAODUO010000159">
    <property type="protein sequence ID" value="KAK2187627.1"/>
    <property type="molecule type" value="Genomic_DNA"/>
</dbReference>
<dbReference type="InterPro" id="IPR036322">
    <property type="entry name" value="WD40_repeat_dom_sf"/>
</dbReference>
<dbReference type="FunFam" id="2.130.10.10:FF:000462">
    <property type="entry name" value="Katanin p80 WD40 repeat-containing subunit B1"/>
    <property type="match status" value="1"/>
</dbReference>
<dbReference type="AlphaFoldDB" id="A0AAD9P3U1"/>
<keyword evidence="7" id="KW-0498">Mitosis</keyword>
<feature type="region of interest" description="Disordered" evidence="9">
    <location>
        <begin position="353"/>
        <end position="411"/>
    </location>
</feature>
<dbReference type="SMART" id="SM00320">
    <property type="entry name" value="WD40"/>
    <property type="match status" value="5"/>
</dbReference>
<comment type="caution">
    <text evidence="11">The sequence shown here is derived from an EMBL/GenBank/DDBJ whole genome shotgun (WGS) entry which is preliminary data.</text>
</comment>
<reference evidence="11" key="1">
    <citation type="journal article" date="2023" name="Mol. Biol. Evol.">
        <title>Third-Generation Sequencing Reveals the Adaptive Role of the Epigenome in Three Deep-Sea Polychaetes.</title>
        <authorList>
            <person name="Perez M."/>
            <person name="Aroh O."/>
            <person name="Sun Y."/>
            <person name="Lan Y."/>
            <person name="Juniper S.K."/>
            <person name="Young C.R."/>
            <person name="Angers B."/>
            <person name="Qian P.Y."/>
        </authorList>
    </citation>
    <scope>NUCLEOTIDE SEQUENCE</scope>
    <source>
        <strain evidence="11">R07B-5</strain>
    </source>
</reference>
<dbReference type="GO" id="GO:0008017">
    <property type="term" value="F:microtubule binding"/>
    <property type="evidence" value="ECO:0007669"/>
    <property type="project" value="UniProtKB-UniRule"/>
</dbReference>
<organism evidence="11 12">
    <name type="scientific">Ridgeia piscesae</name>
    <name type="common">Tubeworm</name>
    <dbReference type="NCBI Taxonomy" id="27915"/>
    <lineage>
        <taxon>Eukaryota</taxon>
        <taxon>Metazoa</taxon>
        <taxon>Spiralia</taxon>
        <taxon>Lophotrochozoa</taxon>
        <taxon>Annelida</taxon>
        <taxon>Polychaeta</taxon>
        <taxon>Sedentaria</taxon>
        <taxon>Canalipalpata</taxon>
        <taxon>Sabellida</taxon>
        <taxon>Siboglinidae</taxon>
        <taxon>Ridgeia</taxon>
    </lineage>
</organism>
<dbReference type="InterPro" id="IPR020472">
    <property type="entry name" value="WD40_PAC1"/>
</dbReference>
<keyword evidence="2 7" id="KW-0963">Cytoplasm</keyword>
<dbReference type="Gene3D" id="2.130.10.10">
    <property type="entry name" value="YVTN repeat-like/Quinoprotein amine dehydrogenase"/>
    <property type="match status" value="1"/>
</dbReference>
<name>A0AAD9P3U1_RIDPI</name>
<evidence type="ECO:0000256" key="9">
    <source>
        <dbReference type="SAM" id="MobiDB-lite"/>
    </source>
</evidence>
<dbReference type="PROSITE" id="PS50294">
    <property type="entry name" value="WD_REPEATS_REGION"/>
    <property type="match status" value="4"/>
</dbReference>
<dbReference type="InterPro" id="IPR026962">
    <property type="entry name" value="KTNB1"/>
</dbReference>
<dbReference type="Proteomes" id="UP001209878">
    <property type="component" value="Unassembled WGS sequence"/>
</dbReference>
<comment type="subunit">
    <text evidence="7">Interacts with KATNA1. This interaction enhances the microtubule binding and severing activity of KATNA1 and also targets this activity to the centrosome.</text>
</comment>
<evidence type="ECO:0000256" key="1">
    <source>
        <dbReference type="ARBA" id="ARBA00004245"/>
    </source>
</evidence>
<dbReference type="Pfam" id="PF00400">
    <property type="entry name" value="WD40"/>
    <property type="match status" value="4"/>
</dbReference>
<dbReference type="GO" id="GO:0007019">
    <property type="term" value="P:microtubule depolymerization"/>
    <property type="evidence" value="ECO:0007669"/>
    <property type="project" value="TreeGrafter"/>
</dbReference>
<keyword evidence="5" id="KW-0677">Repeat</keyword>
<feature type="repeat" description="WD" evidence="8">
    <location>
        <begin position="24"/>
        <end position="65"/>
    </location>
</feature>
<dbReference type="Pfam" id="PF13925">
    <property type="entry name" value="Katanin_con80"/>
    <property type="match status" value="1"/>
</dbReference>
<evidence type="ECO:0000256" key="5">
    <source>
        <dbReference type="ARBA" id="ARBA00022737"/>
    </source>
</evidence>
<feature type="repeat" description="WD" evidence="8">
    <location>
        <begin position="108"/>
        <end position="149"/>
    </location>
</feature>
<dbReference type="PROSITE" id="PS50082">
    <property type="entry name" value="WD_REPEATS_2"/>
    <property type="match status" value="5"/>
</dbReference>
<comment type="similarity">
    <text evidence="7">Belongs to the WD repeat KATNB1 family.</text>
</comment>
<feature type="repeat" description="WD" evidence="8">
    <location>
        <begin position="1"/>
        <end position="23"/>
    </location>
</feature>
<dbReference type="PRINTS" id="PR00320">
    <property type="entry name" value="GPROTEINBRPT"/>
</dbReference>
<dbReference type="GO" id="GO:0005737">
    <property type="term" value="C:cytoplasm"/>
    <property type="evidence" value="ECO:0007669"/>
    <property type="project" value="UniProtKB-SubCell"/>
</dbReference>
<dbReference type="GO" id="GO:0051013">
    <property type="term" value="P:microtubule severing"/>
    <property type="evidence" value="ECO:0007669"/>
    <property type="project" value="UniProtKB-UniRule"/>
</dbReference>
<protein>
    <recommendedName>
        <fullName evidence="7">Katanin p80 WD40 repeat-containing subunit B1</fullName>
        <shortName evidence="7">Katanin p80 subunit B1</shortName>
    </recommendedName>
    <alternativeName>
        <fullName evidence="7">p80 katanin</fullName>
    </alternativeName>
</protein>
<sequence length="653" mass="71817">MVTGGEDKKVNMWAVGKPNCIMSLSGHTSPVEAVRFGNAEEMVVAGSMSGALKIWDLEAAKIVRTLTGHKSNIRCLDFHPYGDFVASGSLDTNIKLWDIRRKGCIFTYKGHSNCVNNLRFSPDGRWIASAGEDGILKLWDLTAGKLLTDLKLHNGPVTTVEFHPNEFLLASGSADRTVKFWDLETFQLVCSTDNDATPVRCIFFHSEGLCLYSGMQDSLKVFGWEPARSYDTVAMGWGKVADISIAQNQLIGACFSQTNVSVYVVDIQRIPPLGNLPSETTEMSPPMTASQVYPVISGRRSFVTERPPTQSTKQAQIVKVQKQTKEPSSSPDEQGDDGDIKVHYNYREIFQPSHNLSADGPAHSPPRTVEPFPAPPADANQPLISAPSAAPLPSAPMSSASKRGTPVATPVMSVPSEPVKVSYSSVSHAPSRVVREHHRPPLQQIIPSERDRPADINMQEFLPKQVTPSLGNQRHIPTDMSETEAVSLIVKGHESMMAVMTNRNKNLQVVRALWTSGNMKTAVDSAIGMNDQAVIVDILNILLQKPNMWNLDLCASMLPRLTDLVTSKYENYVHTGCSALRLILKNFASVIKANITAPPSIGVDITREERYNKCKLCYKVLMDIRSGFGQKQTNQGKLASTFRELNILMTQLD</sequence>
<dbReference type="PANTHER" id="PTHR19845">
    <property type="entry name" value="KATANIN P80 SUBUNIT"/>
    <property type="match status" value="1"/>
</dbReference>
<feature type="domain" description="Katanin p80 subunit C-terminal" evidence="10">
    <location>
        <begin position="491"/>
        <end position="649"/>
    </location>
</feature>
<feature type="repeat" description="WD" evidence="8">
    <location>
        <begin position="150"/>
        <end position="191"/>
    </location>
</feature>
<dbReference type="HAMAP" id="MF_03022">
    <property type="entry name" value="Katanin_p80_B1"/>
    <property type="match status" value="1"/>
</dbReference>
<dbReference type="GO" id="GO:0005813">
    <property type="term" value="C:centrosome"/>
    <property type="evidence" value="ECO:0007669"/>
    <property type="project" value="UniProtKB-SubCell"/>
</dbReference>
<feature type="region of interest" description="Disordered" evidence="9">
    <location>
        <begin position="305"/>
        <end position="339"/>
    </location>
</feature>
<keyword evidence="3 8" id="KW-0853">WD repeat</keyword>
<dbReference type="PROSITE" id="PS00678">
    <property type="entry name" value="WD_REPEATS_1"/>
    <property type="match status" value="3"/>
</dbReference>
<dbReference type="InterPro" id="IPR015943">
    <property type="entry name" value="WD40/YVTN_repeat-like_dom_sf"/>
</dbReference>
<dbReference type="InterPro" id="IPR019775">
    <property type="entry name" value="WD40_repeat_CS"/>
</dbReference>
<evidence type="ECO:0000313" key="11">
    <source>
        <dbReference type="EMBL" id="KAK2187627.1"/>
    </source>
</evidence>